<name>A0A380H6G5_9STAP</name>
<evidence type="ECO:0000313" key="2">
    <source>
        <dbReference type="Proteomes" id="UP000255425"/>
    </source>
</evidence>
<gene>
    <name evidence="1" type="ORF">NCTC11807_01726</name>
</gene>
<organism evidence="1 2">
    <name type="scientific">Staphylococcus saccharolyticus</name>
    <dbReference type="NCBI Taxonomy" id="33028"/>
    <lineage>
        <taxon>Bacteria</taxon>
        <taxon>Bacillati</taxon>
        <taxon>Bacillota</taxon>
        <taxon>Bacilli</taxon>
        <taxon>Bacillales</taxon>
        <taxon>Staphylococcaceae</taxon>
        <taxon>Staphylococcus</taxon>
    </lineage>
</organism>
<keyword evidence="2" id="KW-1185">Reference proteome</keyword>
<protein>
    <submittedName>
        <fullName evidence="1">Uncharacterized protein</fullName>
    </submittedName>
</protein>
<evidence type="ECO:0000313" key="1">
    <source>
        <dbReference type="EMBL" id="SUM72071.1"/>
    </source>
</evidence>
<dbReference type="GeneID" id="63936283"/>
<sequence>MKLEEQNPVNQIVEILRETSTHLFKFHGEVAMHLFLNDEFKLSSKVDICVERKKLLEIIKVIPKDFVIKYYDKLNDETQSEAMSLSQIAHVEVLKENTIVLNVFVYDVTNDEWVFRLDNNIRLPKNNIYFHSLSWNVDYIKPEIVLMYDLMDDQNYHQFSNYKVVIDALSYYQFYILKLVVGERRIQEAIIHNKKIS</sequence>
<dbReference type="AlphaFoldDB" id="A0A380H6G5"/>
<dbReference type="EMBL" id="UHDZ01000001">
    <property type="protein sequence ID" value="SUM72071.1"/>
    <property type="molecule type" value="Genomic_DNA"/>
</dbReference>
<reference evidence="1 2" key="1">
    <citation type="submission" date="2018-06" db="EMBL/GenBank/DDBJ databases">
        <authorList>
            <consortium name="Pathogen Informatics"/>
            <person name="Doyle S."/>
        </authorList>
    </citation>
    <scope>NUCLEOTIDE SEQUENCE [LARGE SCALE GENOMIC DNA]</scope>
    <source>
        <strain evidence="1 2">NCTC11807</strain>
    </source>
</reference>
<dbReference type="RefSeq" id="WP_115313435.1">
    <property type="nucleotide sequence ID" value="NZ_CP066042.1"/>
</dbReference>
<accession>A0A380H6G5</accession>
<proteinExistence type="predicted"/>
<dbReference type="Proteomes" id="UP000255425">
    <property type="component" value="Unassembled WGS sequence"/>
</dbReference>